<organism evidence="2 3">
    <name type="scientific">Tissierella simiarum</name>
    <dbReference type="NCBI Taxonomy" id="2841534"/>
    <lineage>
        <taxon>Bacteria</taxon>
        <taxon>Bacillati</taxon>
        <taxon>Bacillota</taxon>
        <taxon>Tissierellia</taxon>
        <taxon>Tissierellales</taxon>
        <taxon>Tissierellaceae</taxon>
        <taxon>Tissierella</taxon>
    </lineage>
</organism>
<protein>
    <submittedName>
        <fullName evidence="2">ROK family transcriptional regulator</fullName>
    </submittedName>
</protein>
<evidence type="ECO:0000313" key="3">
    <source>
        <dbReference type="Proteomes" id="UP000749471"/>
    </source>
</evidence>
<dbReference type="EMBL" id="JAHLPM010000021">
    <property type="protein sequence ID" value="MBU5439908.1"/>
    <property type="molecule type" value="Genomic_DNA"/>
</dbReference>
<dbReference type="Proteomes" id="UP000749471">
    <property type="component" value="Unassembled WGS sequence"/>
</dbReference>
<sequence length="403" mass="44750">MFRETVLMKLDDNLLKIYSIIFKEGAMTVNDLMERTKMPRTTLNRNIKELMDLELLEQGGADYSSGGRPASIFSINPDGCYSVGLELSRSNIRTVICNGKLEPMWINDLFLKKNSYPEEVFSQIINMIDENIDRLNIDRQRFVGIGIGSVGPLDMREGILLNPTGFPNERWNNISLKDIFQKYFNIPVFVANGASTAVMGEYTTHVNKGITNLIYINIGVGIRVGVVSNGTLVGSDMDKEGAYGHLVVEPGGKKCYCGNHGCIEVYSSIPSIIQEFTYELKKGRKSILLGNKEIHKINFQDIILAAEGKDHLAKEVIERAATYMGIVLGNIINTIHPQMIIIGGMIPDSSKDYYFKAIEVAKSNIYNPGSMKYIFSLPTLGHNTMAVGAAALVIAKYLNKKVV</sequence>
<proteinExistence type="inferred from homology"/>
<dbReference type="Pfam" id="PF13412">
    <property type="entry name" value="HTH_24"/>
    <property type="match status" value="1"/>
</dbReference>
<name>A0ABS6EAE5_9FIRM</name>
<dbReference type="RefSeq" id="WP_216521786.1">
    <property type="nucleotide sequence ID" value="NZ_JAHLPM010000021.1"/>
</dbReference>
<keyword evidence="3" id="KW-1185">Reference proteome</keyword>
<evidence type="ECO:0000313" key="2">
    <source>
        <dbReference type="EMBL" id="MBU5439908.1"/>
    </source>
</evidence>
<dbReference type="Pfam" id="PF00480">
    <property type="entry name" value="ROK"/>
    <property type="match status" value="1"/>
</dbReference>
<dbReference type="InterPro" id="IPR000600">
    <property type="entry name" value="ROK"/>
</dbReference>
<evidence type="ECO:0000256" key="1">
    <source>
        <dbReference type="ARBA" id="ARBA00006479"/>
    </source>
</evidence>
<dbReference type="PANTHER" id="PTHR18964">
    <property type="entry name" value="ROK (REPRESSOR, ORF, KINASE) FAMILY"/>
    <property type="match status" value="1"/>
</dbReference>
<accession>A0ABS6EAE5</accession>
<comment type="caution">
    <text evidence="2">The sequence shown here is derived from an EMBL/GenBank/DDBJ whole genome shotgun (WGS) entry which is preliminary data.</text>
</comment>
<reference evidence="2 3" key="1">
    <citation type="submission" date="2021-06" db="EMBL/GenBank/DDBJ databases">
        <authorList>
            <person name="Sun Q."/>
            <person name="Li D."/>
        </authorList>
    </citation>
    <scope>NUCLEOTIDE SEQUENCE [LARGE SCALE GENOMIC DNA]</scope>
    <source>
        <strain evidence="2 3">MSJ-40</strain>
    </source>
</reference>
<dbReference type="PANTHER" id="PTHR18964:SF149">
    <property type="entry name" value="BIFUNCTIONAL UDP-N-ACETYLGLUCOSAMINE 2-EPIMERASE_N-ACETYLMANNOSAMINE KINASE"/>
    <property type="match status" value="1"/>
</dbReference>
<gene>
    <name evidence="2" type="ORF">KQI42_18000</name>
</gene>
<comment type="similarity">
    <text evidence="1">Belongs to the ROK (NagC/XylR) family.</text>
</comment>